<reference evidence="3 4" key="1">
    <citation type="journal article" date="2019" name="Environ. Microbiol.">
        <title>At the nexus of three kingdoms: the genome of the mycorrhizal fungus Gigaspora margarita provides insights into plant, endobacterial and fungal interactions.</title>
        <authorList>
            <person name="Venice F."/>
            <person name="Ghignone S."/>
            <person name="Salvioli di Fossalunga A."/>
            <person name="Amselem J."/>
            <person name="Novero M."/>
            <person name="Xianan X."/>
            <person name="Sedzielewska Toro K."/>
            <person name="Morin E."/>
            <person name="Lipzen A."/>
            <person name="Grigoriev I.V."/>
            <person name="Henrissat B."/>
            <person name="Martin F.M."/>
            <person name="Bonfante P."/>
        </authorList>
    </citation>
    <scope>NUCLEOTIDE SEQUENCE [LARGE SCALE GENOMIC DNA]</scope>
    <source>
        <strain evidence="3 4">BEG34</strain>
    </source>
</reference>
<protein>
    <submittedName>
        <fullName evidence="3">Uncharacterized protein</fullName>
    </submittedName>
</protein>
<feature type="transmembrane region" description="Helical" evidence="1">
    <location>
        <begin position="189"/>
        <end position="208"/>
    </location>
</feature>
<dbReference type="GO" id="GO:0000030">
    <property type="term" value="F:mannosyltransferase activity"/>
    <property type="evidence" value="ECO:0007669"/>
    <property type="project" value="TreeGrafter"/>
</dbReference>
<sequence length="227" mass="26398">MESWLKNILIVLLFPYCLLYNLISANTEKEVFTSKAEIIPESLFHEVNNWSVQEGLVTLKPPYTIQRYERVIPYKTSEEFESTERNEKENWYILDELEEGKTYETRVSYASTSPTIFVLNILDFKEAMKILRNNNATDDQGSHPKLSITKKFLRVRAIYDGVSIRHGRDSRPVIYNVVLETLVYGVPRVAINLIFVLAIIIGVANFIFVPKIYKALRNVIEEKDKKE</sequence>
<keyword evidence="1" id="KW-0472">Membrane</keyword>
<keyword evidence="4" id="KW-1185">Reference proteome</keyword>
<dbReference type="InterPro" id="IPR019433">
    <property type="entry name" value="GPI_ManTrfase_II_coact_Pga1"/>
</dbReference>
<keyword evidence="1" id="KW-1133">Transmembrane helix</keyword>
<name>A0A8H4EKH4_GIGMA</name>
<proteinExistence type="predicted"/>
<comment type="caution">
    <text evidence="3">The sequence shown here is derived from an EMBL/GenBank/DDBJ whole genome shotgun (WGS) entry which is preliminary data.</text>
</comment>
<evidence type="ECO:0000313" key="3">
    <source>
        <dbReference type="EMBL" id="KAF0504111.1"/>
    </source>
</evidence>
<keyword evidence="2" id="KW-0732">Signal</keyword>
<evidence type="ECO:0000256" key="2">
    <source>
        <dbReference type="SAM" id="SignalP"/>
    </source>
</evidence>
<dbReference type="OrthoDB" id="3360032at2759"/>
<organism evidence="3 4">
    <name type="scientific">Gigaspora margarita</name>
    <dbReference type="NCBI Taxonomy" id="4874"/>
    <lineage>
        <taxon>Eukaryota</taxon>
        <taxon>Fungi</taxon>
        <taxon>Fungi incertae sedis</taxon>
        <taxon>Mucoromycota</taxon>
        <taxon>Glomeromycotina</taxon>
        <taxon>Glomeromycetes</taxon>
        <taxon>Diversisporales</taxon>
        <taxon>Gigasporaceae</taxon>
        <taxon>Gigaspora</taxon>
    </lineage>
</organism>
<dbReference type="GO" id="GO:0005789">
    <property type="term" value="C:endoplasmic reticulum membrane"/>
    <property type="evidence" value="ECO:0007669"/>
    <property type="project" value="TreeGrafter"/>
</dbReference>
<evidence type="ECO:0000256" key="1">
    <source>
        <dbReference type="SAM" id="Phobius"/>
    </source>
</evidence>
<keyword evidence="1" id="KW-0812">Transmembrane</keyword>
<dbReference type="PANTHER" id="PTHR28022">
    <property type="entry name" value="GPI MANNOSYLTRANSFERASE 2 SUBUNIT PGA1"/>
    <property type="match status" value="1"/>
</dbReference>
<dbReference type="EMBL" id="WTPW01000512">
    <property type="protein sequence ID" value="KAF0504111.1"/>
    <property type="molecule type" value="Genomic_DNA"/>
</dbReference>
<accession>A0A8H4EKH4</accession>
<dbReference type="GO" id="GO:0006506">
    <property type="term" value="P:GPI anchor biosynthetic process"/>
    <property type="evidence" value="ECO:0007669"/>
    <property type="project" value="TreeGrafter"/>
</dbReference>
<evidence type="ECO:0000313" key="4">
    <source>
        <dbReference type="Proteomes" id="UP000439903"/>
    </source>
</evidence>
<dbReference type="GO" id="GO:0031501">
    <property type="term" value="C:mannosyltransferase complex"/>
    <property type="evidence" value="ECO:0007669"/>
    <property type="project" value="TreeGrafter"/>
</dbReference>
<dbReference type="PANTHER" id="PTHR28022:SF1">
    <property type="entry name" value="GPI MANNOSYLTRANSFERASE 2 SUBUNIT PGA1"/>
    <property type="match status" value="1"/>
</dbReference>
<gene>
    <name evidence="3" type="ORF">F8M41_019622</name>
</gene>
<dbReference type="AlphaFoldDB" id="A0A8H4EKH4"/>
<dbReference type="Proteomes" id="UP000439903">
    <property type="component" value="Unassembled WGS sequence"/>
</dbReference>
<feature type="chain" id="PRO_5034519524" evidence="2">
    <location>
        <begin position="20"/>
        <end position="227"/>
    </location>
</feature>
<feature type="signal peptide" evidence="2">
    <location>
        <begin position="1"/>
        <end position="19"/>
    </location>
</feature>